<dbReference type="SUPFAM" id="SSF47986">
    <property type="entry name" value="DEATH domain"/>
    <property type="match status" value="2"/>
</dbReference>
<dbReference type="RefSeq" id="XP_014467523.1">
    <property type="nucleotide sequence ID" value="XM_014612037.1"/>
</dbReference>
<proteinExistence type="predicted"/>
<protein>
    <submittedName>
        <fullName evidence="4">Uncharacterized protein LOC106740719</fullName>
    </submittedName>
</protein>
<dbReference type="GO" id="GO:0007165">
    <property type="term" value="P:signal transduction"/>
    <property type="evidence" value="ECO:0007669"/>
    <property type="project" value="InterPro"/>
</dbReference>
<dbReference type="Pfam" id="PF00531">
    <property type="entry name" value="Death"/>
    <property type="match status" value="1"/>
</dbReference>
<dbReference type="Proteomes" id="UP000515204">
    <property type="component" value="Unplaced"/>
</dbReference>
<dbReference type="InterPro" id="IPR001875">
    <property type="entry name" value="DED_dom"/>
</dbReference>
<dbReference type="InterPro" id="IPR011029">
    <property type="entry name" value="DEATH-like_dom_sf"/>
</dbReference>
<name>A0A6P3WN35_DINQU</name>
<dbReference type="OrthoDB" id="100767at2759"/>
<dbReference type="PROSITE" id="PS50168">
    <property type="entry name" value="DED"/>
    <property type="match status" value="1"/>
</dbReference>
<evidence type="ECO:0000313" key="4">
    <source>
        <dbReference type="RefSeq" id="XP_014467523.1"/>
    </source>
</evidence>
<reference evidence="4" key="1">
    <citation type="submission" date="2025-08" db="UniProtKB">
        <authorList>
            <consortium name="RefSeq"/>
        </authorList>
    </citation>
    <scope>IDENTIFICATION</scope>
</reference>
<dbReference type="GeneID" id="106740719"/>
<dbReference type="AlphaFoldDB" id="A0A6P3WN35"/>
<accession>A0A6P3WN35</accession>
<dbReference type="InterPro" id="IPR000488">
    <property type="entry name" value="Death_dom"/>
</dbReference>
<dbReference type="GO" id="GO:0042981">
    <property type="term" value="P:regulation of apoptotic process"/>
    <property type="evidence" value="ECO:0007669"/>
    <property type="project" value="InterPro"/>
</dbReference>
<evidence type="ECO:0000259" key="1">
    <source>
        <dbReference type="PROSITE" id="PS50017"/>
    </source>
</evidence>
<gene>
    <name evidence="4" type="primary">LOC106740719</name>
</gene>
<dbReference type="CDD" id="cd01670">
    <property type="entry name" value="Death"/>
    <property type="match status" value="1"/>
</dbReference>
<keyword evidence="3" id="KW-1185">Reference proteome</keyword>
<dbReference type="SMART" id="SM00005">
    <property type="entry name" value="DEATH"/>
    <property type="match status" value="1"/>
</dbReference>
<organism evidence="3 4">
    <name type="scientific">Dinoponera quadriceps</name>
    <name type="common">South American ant</name>
    <dbReference type="NCBI Taxonomy" id="609295"/>
    <lineage>
        <taxon>Eukaryota</taxon>
        <taxon>Metazoa</taxon>
        <taxon>Ecdysozoa</taxon>
        <taxon>Arthropoda</taxon>
        <taxon>Hexapoda</taxon>
        <taxon>Insecta</taxon>
        <taxon>Pterygota</taxon>
        <taxon>Neoptera</taxon>
        <taxon>Endopterygota</taxon>
        <taxon>Hymenoptera</taxon>
        <taxon>Apocrita</taxon>
        <taxon>Aculeata</taxon>
        <taxon>Formicoidea</taxon>
        <taxon>Formicidae</taxon>
        <taxon>Ponerinae</taxon>
        <taxon>Ponerini</taxon>
        <taxon>Dinoponera</taxon>
    </lineage>
</organism>
<evidence type="ECO:0000313" key="3">
    <source>
        <dbReference type="Proteomes" id="UP000515204"/>
    </source>
</evidence>
<feature type="domain" description="Death" evidence="1">
    <location>
        <begin position="176"/>
        <end position="260"/>
    </location>
</feature>
<sequence>MLERYKSLRRDFLQVAESSVNSDILNQLKRNYAHDVDSRRKLSRVKDLGSFIRLLEKRDVVSCDNIEQLHFILKYIGKLEFKDKLLEYENWLKSAPSFPFYKMYQSDNIASAPLQIYKNTSGNVASPLDSYHACNAAHSSHESTVQNMNLPFNHIAQKSYCCKQKEKRTDREKSLQQAVLLQVSERLGRSWRDVARHLGIRECEIDAVQSKYHCNLKEQSFEILKIYISQSNKECWTINLIRALDKGRRRDLKELVEDLMVAHKYV</sequence>
<dbReference type="PROSITE" id="PS50017">
    <property type="entry name" value="DEATH_DOMAIN"/>
    <property type="match status" value="1"/>
</dbReference>
<feature type="domain" description="DED" evidence="2">
    <location>
        <begin position="7"/>
        <end position="87"/>
    </location>
</feature>
<dbReference type="KEGG" id="dqu:106740719"/>
<dbReference type="CTD" id="8772"/>
<dbReference type="Gene3D" id="1.10.533.10">
    <property type="entry name" value="Death Domain, Fas"/>
    <property type="match status" value="2"/>
</dbReference>
<evidence type="ECO:0000259" key="2">
    <source>
        <dbReference type="PROSITE" id="PS50168"/>
    </source>
</evidence>